<dbReference type="NCBIfam" id="TIGR00231">
    <property type="entry name" value="small_GTP"/>
    <property type="match status" value="1"/>
</dbReference>
<keyword evidence="9" id="KW-0333">Golgi apparatus</keyword>
<evidence type="ECO:0000256" key="5">
    <source>
        <dbReference type="ARBA" id="ARBA00022707"/>
    </source>
</evidence>
<keyword evidence="16" id="KW-1185">Reference proteome</keyword>
<dbReference type="Proteomes" id="UP000824890">
    <property type="component" value="Unassembled WGS sequence"/>
</dbReference>
<evidence type="ECO:0000256" key="8">
    <source>
        <dbReference type="ARBA" id="ARBA00022927"/>
    </source>
</evidence>
<feature type="coiled-coil region" evidence="12">
    <location>
        <begin position="855"/>
        <end position="906"/>
    </location>
</feature>
<evidence type="ECO:0000256" key="2">
    <source>
        <dbReference type="ARBA" id="ARBA00010290"/>
    </source>
</evidence>
<dbReference type="InterPro" id="IPR005225">
    <property type="entry name" value="Small_GTP-bd"/>
</dbReference>
<organism evidence="15 16">
    <name type="scientific">Brassica napus</name>
    <name type="common">Rape</name>
    <dbReference type="NCBI Taxonomy" id="3708"/>
    <lineage>
        <taxon>Eukaryota</taxon>
        <taxon>Viridiplantae</taxon>
        <taxon>Streptophyta</taxon>
        <taxon>Embryophyta</taxon>
        <taxon>Tracheophyta</taxon>
        <taxon>Spermatophyta</taxon>
        <taxon>Magnoliopsida</taxon>
        <taxon>eudicotyledons</taxon>
        <taxon>Gunneridae</taxon>
        <taxon>Pentapetalae</taxon>
        <taxon>rosids</taxon>
        <taxon>malvids</taxon>
        <taxon>Brassicales</taxon>
        <taxon>Brassicaceae</taxon>
        <taxon>Brassiceae</taxon>
        <taxon>Brassica</taxon>
    </lineage>
</organism>
<proteinExistence type="inferred from homology"/>
<dbReference type="PRINTS" id="PR00328">
    <property type="entry name" value="SAR1GTPBP"/>
</dbReference>
<dbReference type="InterPro" id="IPR008395">
    <property type="entry name" value="Agenet-like_dom"/>
</dbReference>
<evidence type="ECO:0000256" key="13">
    <source>
        <dbReference type="SAM" id="MobiDB-lite"/>
    </source>
</evidence>
<keyword evidence="6" id="KW-0547">Nucleotide-binding</keyword>
<dbReference type="Pfam" id="PF00025">
    <property type="entry name" value="Arf"/>
    <property type="match status" value="1"/>
</dbReference>
<accession>A0ABQ7ZVU1</accession>
<evidence type="ECO:0000313" key="15">
    <source>
        <dbReference type="EMBL" id="KAH0884352.1"/>
    </source>
</evidence>
<name>A0ABQ7ZVU1_BRANA</name>
<keyword evidence="10" id="KW-0342">GTP-binding</keyword>
<protein>
    <recommendedName>
        <fullName evidence="14">Agenet domain-containing protein</fullName>
    </recommendedName>
</protein>
<dbReference type="PROSITE" id="PS51417">
    <property type="entry name" value="ARF"/>
    <property type="match status" value="1"/>
</dbReference>
<keyword evidence="11" id="KW-0449">Lipoprotein</keyword>
<dbReference type="InterPro" id="IPR014002">
    <property type="entry name" value="Agenet_dom_plant"/>
</dbReference>
<dbReference type="InterPro" id="IPR027417">
    <property type="entry name" value="P-loop_NTPase"/>
</dbReference>
<dbReference type="SMART" id="SM00743">
    <property type="entry name" value="Agenet"/>
    <property type="match status" value="4"/>
</dbReference>
<evidence type="ECO:0000256" key="11">
    <source>
        <dbReference type="ARBA" id="ARBA00023288"/>
    </source>
</evidence>
<dbReference type="SMART" id="SM00175">
    <property type="entry name" value="RAB"/>
    <property type="match status" value="1"/>
</dbReference>
<dbReference type="SUPFAM" id="SSF52540">
    <property type="entry name" value="P-loop containing nucleoside triphosphate hydrolases"/>
    <property type="match status" value="1"/>
</dbReference>
<dbReference type="EMBL" id="JAGKQM010000014">
    <property type="protein sequence ID" value="KAH0884352.1"/>
    <property type="molecule type" value="Genomic_DNA"/>
</dbReference>
<evidence type="ECO:0000256" key="6">
    <source>
        <dbReference type="ARBA" id="ARBA00022741"/>
    </source>
</evidence>
<keyword evidence="4" id="KW-0341">Growth regulation</keyword>
<dbReference type="CDD" id="cd04150">
    <property type="entry name" value="Arf1_5_like"/>
    <property type="match status" value="1"/>
</dbReference>
<dbReference type="SMART" id="SM00178">
    <property type="entry name" value="SAR"/>
    <property type="match status" value="1"/>
</dbReference>
<feature type="compositionally biased region" description="Basic and acidic residues" evidence="13">
    <location>
        <begin position="645"/>
        <end position="663"/>
    </location>
</feature>
<dbReference type="InterPro" id="IPR045872">
    <property type="entry name" value="Arf1-5-like"/>
</dbReference>
<evidence type="ECO:0000256" key="7">
    <source>
        <dbReference type="ARBA" id="ARBA00022892"/>
    </source>
</evidence>
<evidence type="ECO:0000256" key="4">
    <source>
        <dbReference type="ARBA" id="ARBA00022604"/>
    </source>
</evidence>
<dbReference type="InterPro" id="IPR024156">
    <property type="entry name" value="Small_GTPase_ARF"/>
</dbReference>
<keyword evidence="5" id="KW-0519">Myristate</keyword>
<dbReference type="SMART" id="SM00177">
    <property type="entry name" value="ARF"/>
    <property type="match status" value="1"/>
</dbReference>
<feature type="domain" description="Agenet" evidence="14">
    <location>
        <begin position="425"/>
        <end position="481"/>
    </location>
</feature>
<evidence type="ECO:0000256" key="1">
    <source>
        <dbReference type="ARBA" id="ARBA00004555"/>
    </source>
</evidence>
<comment type="similarity">
    <text evidence="2">Belongs to the small GTPase superfamily. Arf family.</text>
</comment>
<dbReference type="PANTHER" id="PTHR11711">
    <property type="entry name" value="ADP RIBOSYLATION FACTOR-RELATED"/>
    <property type="match status" value="1"/>
</dbReference>
<comment type="subcellular location">
    <subcellularLocation>
        <location evidence="1">Golgi apparatus</location>
    </subcellularLocation>
</comment>
<evidence type="ECO:0000256" key="9">
    <source>
        <dbReference type="ARBA" id="ARBA00023034"/>
    </source>
</evidence>
<keyword evidence="12" id="KW-0175">Coiled coil</keyword>
<evidence type="ECO:0000259" key="14">
    <source>
        <dbReference type="SMART" id="SM00743"/>
    </source>
</evidence>
<gene>
    <name evidence="15" type="ORF">HID58_060448</name>
</gene>
<keyword evidence="7" id="KW-0931">ER-Golgi transport</keyword>
<dbReference type="Pfam" id="PF05641">
    <property type="entry name" value="Agenet"/>
    <property type="match status" value="2"/>
</dbReference>
<evidence type="ECO:0000256" key="12">
    <source>
        <dbReference type="SAM" id="Coils"/>
    </source>
</evidence>
<feature type="region of interest" description="Disordered" evidence="13">
    <location>
        <begin position="631"/>
        <end position="728"/>
    </location>
</feature>
<feature type="region of interest" description="Disordered" evidence="13">
    <location>
        <begin position="517"/>
        <end position="541"/>
    </location>
</feature>
<keyword evidence="8" id="KW-0653">Protein transport</keyword>
<feature type="domain" description="Agenet" evidence="14">
    <location>
        <begin position="353"/>
        <end position="423"/>
    </location>
</feature>
<reference evidence="15 16" key="1">
    <citation type="submission" date="2021-05" db="EMBL/GenBank/DDBJ databases">
        <title>Genome Assembly of Synthetic Allotetraploid Brassica napus Reveals Homoeologous Exchanges between Subgenomes.</title>
        <authorList>
            <person name="Davis J.T."/>
        </authorList>
    </citation>
    <scope>NUCLEOTIDE SEQUENCE [LARGE SCALE GENOMIC DNA]</scope>
    <source>
        <strain evidence="16">cv. Da-Ae</strain>
        <tissue evidence="15">Seedling</tissue>
    </source>
</reference>
<dbReference type="Pfam" id="PF05266">
    <property type="entry name" value="DUF724"/>
    <property type="match status" value="1"/>
</dbReference>
<sequence>MRLFAKKEMRILMVGLDAAGKTTILYKLKLGEIVTTIPTIGFNVETVEYKNISFTVWDVGGQDKIRPLWRHYFQNTQGLIFVVDSNDRDRVVEARDELHRMLNEDELRDAVLLVFANKQDLPNAMNAAEITDKLGLHSLRQRHWYIQSTCATSGEGLYEGLDWLSNNIANKNSGTKSTLFSISLYSKVLGFGESMLSATGKKEKLSASKGSEIEVSSNESNGNVWYRAILEENLAVSKRKKLSVRHLNPLSSEEDHSPSLITTAVHRLIRPLPPPDPSSPEEVDFEEGDMVDAAHRGGWWSGWVVKVLPGHRFLVYLKFEPDVIEVERKELRTHMVWKDEEWFRCEKRHLMKSEYSAGANVEVRTQVEDFGDIWVSAMAIMENEDGTLLLVKYKSLSGGEEEDEWTKRNVPYSEVRPPPPPFDLRAFGLMEHVDALLESGWCPSVVSMVLTGDRYTVLVGTNKESKDFEQSQLRPSMEWKGGAWLTKEKVSDEKESRQHAAEVATGSTRIRVKLRSTRSSRCTKNLPPPASPDVAEAGKESVTQLPQTPAVSYKSPSHYYFFIESNLPSAYNFICFVKKLSGDLASKRANAVVNGGNTLVSKQPEIAAETKEYHSSVVLGVAAVQLTKTTPRKKQTVMKNQKGSSADEAKQAPEESSNRESVNKRKRGRQPRKFISTEPNQKQKTGVAANGTADMTDDDDQPLASWIHGGNSSSGQSAPRAAPPDPSVVEKHVVETPKAKDSTMVLPFAKKSPCWKVLESMEIFKAVPQRPHFSPLLQCEEESREGDAIGAMVNFTGLLEKLSNIQVDSSVSAINRIKESFLKLEKHGFDITAPLSRIEKLLSIKENQTWALEELQAAEREITENDNKRRKCEEDIELVSKKIVELQKQEALLKEAKVTMDKEIARMHTHAAVLDQKVQNVEEEFQATVSLPW</sequence>
<dbReference type="InterPro" id="IPR007930">
    <property type="entry name" value="DUF724"/>
</dbReference>
<keyword evidence="3" id="KW-0813">Transport</keyword>
<feature type="domain" description="Agenet" evidence="14">
    <location>
        <begin position="283"/>
        <end position="339"/>
    </location>
</feature>
<evidence type="ECO:0000256" key="3">
    <source>
        <dbReference type="ARBA" id="ARBA00022448"/>
    </source>
</evidence>
<dbReference type="InterPro" id="IPR006689">
    <property type="entry name" value="Small_GTPase_ARF/SAR"/>
</dbReference>
<dbReference type="CDD" id="cd20405">
    <property type="entry name" value="Tudor_Agenet_AtDUF_rpt1_3"/>
    <property type="match status" value="1"/>
</dbReference>
<comment type="caution">
    <text evidence="15">The sequence shown here is derived from an EMBL/GenBank/DDBJ whole genome shotgun (WGS) entry which is preliminary data.</text>
</comment>
<dbReference type="CDD" id="cd20406">
    <property type="entry name" value="Tudor_Agenet_AtDUF_rpt2_4"/>
    <property type="match status" value="2"/>
</dbReference>
<evidence type="ECO:0000256" key="10">
    <source>
        <dbReference type="ARBA" id="ARBA00023134"/>
    </source>
</evidence>
<dbReference type="Gene3D" id="3.40.50.300">
    <property type="entry name" value="P-loop containing nucleotide triphosphate hydrolases"/>
    <property type="match status" value="1"/>
</dbReference>
<feature type="domain" description="Agenet" evidence="14">
    <location>
        <begin position="205"/>
        <end position="277"/>
    </location>
</feature>
<evidence type="ECO:0000313" key="16">
    <source>
        <dbReference type="Proteomes" id="UP000824890"/>
    </source>
</evidence>